<sequence>MNTEEKYKDLLSTNNIFNKNYTAYKSQFIGIDDKPYETKCVLCDIKFILPKNEKEFLTHLFKKHRLVIADVWNIASLKSYIHYWGVKFKEEPLTKFCTTMLMDCTPDGKPSKNERYFLLSDCISEDKILRDEIHQAKLEWILSEQTRERTDTNFKRGCIFCRMEFSGLRITYIKHLAQKHNLYLGKPDNLVLIDEFLDKIQTTIDNLICIYCEKLFKDRTVLKEHMRKKLHKRINPNNKEYDKFYINNYLEPGKSLKSKQSNYKENNVGDDSSENEDEDTWSDWKDEDIGISCLFCNHSDKHFHLILAHMKTEHDFDFEIASKDLTFYQKVKVVNYIKRQIYLQKCVFCEMKVDNILEHMKKENHFKIPSPKTWDQPEFYFPMHENESFLYNLDISSTSDEENDFENITEATYETYENKKKLSNKYFLNSFNNGIKIKVIGIINTIAFQKARICAEKLYQHLSFKFSVPQIIEMFQVEWHEYIHKLKRQIGGKIWSLTHTVAVFINDEYLGNEVEFFYYISQDYIFSLPFEIEYYENLAIECCKRFMEKSKRKYVYFTFSMNNSPIGSFLFMLYSDLLPLTCQHFLNLCTGYDELKECYKDAYYINMHLHRIVKNGWIQCGGCGDTEINENTESVKIPDESYCIPHDRRGVLSLANNGKHCNESQFIVCLKSNPWMDHFYVAFGQLIDGIGTLKTLENISTYYERPIEQIIISQCGEYIFGDEIKMETESKIFLEHQPVCMEGEYVINDNMFDYYSITPWFDNIVDRIDVRDTASLLIAERYLNGLYCLTTDYEPGMDMHIYEKIYLTDMARYDTIKVKLHDLLLNFQPETMTEQEKIIFVSEISKIILAYIFRYEYNEFCLQHISLNSQETIHKILKIAHDIALKAIKKAEAKSIISLECHSSKITKIFEAKHVTNILVSENCITILEKIINKAILCLIRTFEIQE</sequence>
<proteinExistence type="inferred from homology"/>
<gene>
    <name evidence="9" type="ORF">APICC_05720</name>
</gene>
<dbReference type="PRINTS" id="PR00153">
    <property type="entry name" value="CSAPPISMRASE"/>
</dbReference>
<evidence type="ECO:0000256" key="3">
    <source>
        <dbReference type="ARBA" id="ARBA00022833"/>
    </source>
</evidence>
<evidence type="ECO:0000259" key="7">
    <source>
        <dbReference type="PROSITE" id="PS50072"/>
    </source>
</evidence>
<dbReference type="EMBL" id="KZ288267">
    <property type="protein sequence ID" value="PBC30083.1"/>
    <property type="molecule type" value="Genomic_DNA"/>
</dbReference>
<dbReference type="PROSITE" id="PS50072">
    <property type="entry name" value="CSA_PPIASE_2"/>
    <property type="match status" value="1"/>
</dbReference>
<feature type="domain" description="PPIase cyclophilin-type" evidence="7">
    <location>
        <begin position="556"/>
        <end position="717"/>
    </location>
</feature>
<keyword evidence="2 5" id="KW-0863">Zinc-finger</keyword>
<keyword evidence="1" id="KW-0479">Metal-binding</keyword>
<dbReference type="GO" id="GO:0008270">
    <property type="term" value="F:zinc ion binding"/>
    <property type="evidence" value="ECO:0007669"/>
    <property type="project" value="UniProtKB-KW"/>
</dbReference>
<dbReference type="AlphaFoldDB" id="A0A2A3EE72"/>
<dbReference type="InterPro" id="IPR041661">
    <property type="entry name" value="ZN622/Rei1/Reh1_Znf-C2H2"/>
</dbReference>
<dbReference type="InterPro" id="IPR029000">
    <property type="entry name" value="Cyclophilin-like_dom_sf"/>
</dbReference>
<dbReference type="InterPro" id="IPR002130">
    <property type="entry name" value="Cyclophilin-type_PPIase_dom"/>
</dbReference>
<reference evidence="9 10" key="1">
    <citation type="submission" date="2014-07" db="EMBL/GenBank/DDBJ databases">
        <title>Genomic and transcriptomic analysis on Apis cerana provide comprehensive insights into honey bee biology.</title>
        <authorList>
            <person name="Diao Q."/>
            <person name="Sun L."/>
            <person name="Zheng H."/>
            <person name="Zheng H."/>
            <person name="Xu S."/>
            <person name="Wang S."/>
            <person name="Zeng Z."/>
            <person name="Hu F."/>
            <person name="Su S."/>
            <person name="Wu J."/>
        </authorList>
    </citation>
    <scope>NUCLEOTIDE SEQUENCE [LARGE SCALE GENOMIC DNA]</scope>
    <source>
        <tissue evidence="9">Pupae without intestine</tissue>
    </source>
</reference>
<dbReference type="CDD" id="cd00317">
    <property type="entry name" value="cyclophilin"/>
    <property type="match status" value="1"/>
</dbReference>
<dbReference type="SUPFAM" id="SSF50891">
    <property type="entry name" value="Cyclophilin-like"/>
    <property type="match status" value="1"/>
</dbReference>
<name>A0A2A3EE72_APICC</name>
<dbReference type="SMART" id="SM00355">
    <property type="entry name" value="ZnF_C2H2"/>
    <property type="match status" value="5"/>
</dbReference>
<evidence type="ECO:0000259" key="8">
    <source>
        <dbReference type="PROSITE" id="PS50157"/>
    </source>
</evidence>
<dbReference type="InterPro" id="IPR013087">
    <property type="entry name" value="Znf_C2H2_type"/>
</dbReference>
<dbReference type="GO" id="GO:0003755">
    <property type="term" value="F:peptidyl-prolyl cis-trans isomerase activity"/>
    <property type="evidence" value="ECO:0007669"/>
    <property type="project" value="InterPro"/>
</dbReference>
<dbReference type="PANTHER" id="PTHR13267:SF3">
    <property type="entry name" value="ZINC FINGER PROTEIN 277"/>
    <property type="match status" value="1"/>
</dbReference>
<dbReference type="PANTHER" id="PTHR13267">
    <property type="entry name" value="ZINC FINGER PROTEIN 277"/>
    <property type="match status" value="1"/>
</dbReference>
<dbReference type="Pfam" id="PF00160">
    <property type="entry name" value="Pro_isomerase"/>
    <property type="match status" value="1"/>
</dbReference>
<dbReference type="Pfam" id="PF12756">
    <property type="entry name" value="zf-C2H2_2"/>
    <property type="match status" value="2"/>
</dbReference>
<comment type="similarity">
    <text evidence="4">Belongs to the ZNF277 family.</text>
</comment>
<dbReference type="PROSITE" id="PS00028">
    <property type="entry name" value="ZINC_FINGER_C2H2_1"/>
    <property type="match status" value="1"/>
</dbReference>
<evidence type="ECO:0000313" key="10">
    <source>
        <dbReference type="Proteomes" id="UP000242457"/>
    </source>
</evidence>
<dbReference type="InterPro" id="IPR036236">
    <property type="entry name" value="Znf_C2H2_sf"/>
</dbReference>
<evidence type="ECO:0000256" key="5">
    <source>
        <dbReference type="PROSITE-ProRule" id="PRU00042"/>
    </source>
</evidence>
<accession>A0A2A3EE72</accession>
<evidence type="ECO:0000313" key="9">
    <source>
        <dbReference type="EMBL" id="PBC30083.1"/>
    </source>
</evidence>
<dbReference type="STRING" id="94128.A0A2A3EE72"/>
<keyword evidence="3" id="KW-0862">Zinc</keyword>
<evidence type="ECO:0000256" key="6">
    <source>
        <dbReference type="SAM" id="MobiDB-lite"/>
    </source>
</evidence>
<dbReference type="Proteomes" id="UP000242457">
    <property type="component" value="Unassembled WGS sequence"/>
</dbReference>
<dbReference type="PROSITE" id="PS50157">
    <property type="entry name" value="ZINC_FINGER_C2H2_2"/>
    <property type="match status" value="1"/>
</dbReference>
<dbReference type="OrthoDB" id="408413at2759"/>
<evidence type="ECO:0000256" key="2">
    <source>
        <dbReference type="ARBA" id="ARBA00022771"/>
    </source>
</evidence>
<organism evidence="9 10">
    <name type="scientific">Apis cerana cerana</name>
    <name type="common">Oriental honeybee</name>
    <dbReference type="NCBI Taxonomy" id="94128"/>
    <lineage>
        <taxon>Eukaryota</taxon>
        <taxon>Metazoa</taxon>
        <taxon>Ecdysozoa</taxon>
        <taxon>Arthropoda</taxon>
        <taxon>Hexapoda</taxon>
        <taxon>Insecta</taxon>
        <taxon>Pterygota</taxon>
        <taxon>Neoptera</taxon>
        <taxon>Endopterygota</taxon>
        <taxon>Hymenoptera</taxon>
        <taxon>Apocrita</taxon>
        <taxon>Aculeata</taxon>
        <taxon>Apoidea</taxon>
        <taxon>Anthophila</taxon>
        <taxon>Apidae</taxon>
        <taxon>Apis</taxon>
    </lineage>
</organism>
<feature type="domain" description="C2H2-type" evidence="8">
    <location>
        <begin position="207"/>
        <end position="236"/>
    </location>
</feature>
<keyword evidence="10" id="KW-1185">Reference proteome</keyword>
<dbReference type="Gene3D" id="2.40.100.10">
    <property type="entry name" value="Cyclophilin-like"/>
    <property type="match status" value="1"/>
</dbReference>
<evidence type="ECO:0000256" key="4">
    <source>
        <dbReference type="ARBA" id="ARBA00034119"/>
    </source>
</evidence>
<feature type="region of interest" description="Disordered" evidence="6">
    <location>
        <begin position="260"/>
        <end position="281"/>
    </location>
</feature>
<feature type="compositionally biased region" description="Acidic residues" evidence="6">
    <location>
        <begin position="271"/>
        <end position="281"/>
    </location>
</feature>
<protein>
    <submittedName>
        <fullName evidence="9">Zinc finger protein</fullName>
    </submittedName>
</protein>
<evidence type="ECO:0000256" key="1">
    <source>
        <dbReference type="ARBA" id="ARBA00022723"/>
    </source>
</evidence>
<dbReference type="SUPFAM" id="SSF57667">
    <property type="entry name" value="beta-beta-alpha zinc fingers"/>
    <property type="match status" value="2"/>
</dbReference>
<dbReference type="InterPro" id="IPR040048">
    <property type="entry name" value="ZNF277"/>
</dbReference>